<comment type="caution">
    <text evidence="2">The sequence shown here is derived from an EMBL/GenBank/DDBJ whole genome shotgun (WGS) entry which is preliminary data.</text>
</comment>
<sequence>MDILSKLGINISGPFSDVLDEVVRAAIKQFGLEDDLEKVSGDNERLMEVAGKYREAARDLRGVVEDLQFERKQLNGSWSGAAAEAFHKDMSAFEEALEGEASDMDQIAELLETAAQACAEAEQLMIDLIVEIVQALVAAAATTAILSILTAGAAAAIGPLIAAAGVASRAMRAVRITARLADTLSDLARRMQAMRKLAKLRNTLRKFTDKKDPTSHINALKRYRGKFEQSHGIEGGSRADLSAYGEYLAAKRMVKKGIVHPLLGVETGAVIKEGYETYGPEGAPGVAPKSPLPQDASRSFDDRMNDGLSARQKVEKDFG</sequence>
<evidence type="ECO:0000256" key="1">
    <source>
        <dbReference type="SAM" id="MobiDB-lite"/>
    </source>
</evidence>
<dbReference type="EMBL" id="BMQK01000001">
    <property type="protein sequence ID" value="GGQ42433.1"/>
    <property type="molecule type" value="Genomic_DNA"/>
</dbReference>
<proteinExistence type="predicted"/>
<dbReference type="SUPFAM" id="SSF140453">
    <property type="entry name" value="EsxAB dimer-like"/>
    <property type="match status" value="1"/>
</dbReference>
<evidence type="ECO:0000313" key="3">
    <source>
        <dbReference type="Proteomes" id="UP000620156"/>
    </source>
</evidence>
<feature type="region of interest" description="Disordered" evidence="1">
    <location>
        <begin position="278"/>
        <end position="319"/>
    </location>
</feature>
<dbReference type="Pfam" id="PF06013">
    <property type="entry name" value="WXG100"/>
    <property type="match status" value="1"/>
</dbReference>
<gene>
    <name evidence="2" type="ORF">GCM10010145_09050</name>
</gene>
<dbReference type="Proteomes" id="UP000620156">
    <property type="component" value="Unassembled WGS sequence"/>
</dbReference>
<dbReference type="Gene3D" id="1.10.287.1060">
    <property type="entry name" value="ESAT-6-like"/>
    <property type="match status" value="1"/>
</dbReference>
<dbReference type="InterPro" id="IPR036689">
    <property type="entry name" value="ESAT-6-like_sf"/>
</dbReference>
<organism evidence="2 3">
    <name type="scientific">Streptomyces ruber</name>
    <dbReference type="NCBI Taxonomy" id="83378"/>
    <lineage>
        <taxon>Bacteria</taxon>
        <taxon>Bacillati</taxon>
        <taxon>Actinomycetota</taxon>
        <taxon>Actinomycetes</taxon>
        <taxon>Kitasatosporales</taxon>
        <taxon>Streptomycetaceae</taxon>
        <taxon>Streptomyces</taxon>
    </lineage>
</organism>
<dbReference type="InterPro" id="IPR010310">
    <property type="entry name" value="T7SS_ESAT-6-like"/>
</dbReference>
<evidence type="ECO:0008006" key="4">
    <source>
        <dbReference type="Google" id="ProtNLM"/>
    </source>
</evidence>
<reference evidence="2" key="2">
    <citation type="submission" date="2020-09" db="EMBL/GenBank/DDBJ databases">
        <authorList>
            <person name="Sun Q."/>
            <person name="Ohkuma M."/>
        </authorList>
    </citation>
    <scope>NUCLEOTIDE SEQUENCE</scope>
    <source>
        <strain evidence="2">JCM 3131</strain>
    </source>
</reference>
<accession>A0A918ENG1</accession>
<protein>
    <recommendedName>
        <fullName evidence="4">WXG100 family type VII secretion target</fullName>
    </recommendedName>
</protein>
<dbReference type="NCBIfam" id="TIGR03930">
    <property type="entry name" value="WXG100_ESAT6"/>
    <property type="match status" value="1"/>
</dbReference>
<reference evidence="2" key="1">
    <citation type="journal article" date="2014" name="Int. J. Syst. Evol. Microbiol.">
        <title>Complete genome sequence of Corynebacterium casei LMG S-19264T (=DSM 44701T), isolated from a smear-ripened cheese.</title>
        <authorList>
            <consortium name="US DOE Joint Genome Institute (JGI-PGF)"/>
            <person name="Walter F."/>
            <person name="Albersmeier A."/>
            <person name="Kalinowski J."/>
            <person name="Ruckert C."/>
        </authorList>
    </citation>
    <scope>NUCLEOTIDE SEQUENCE</scope>
    <source>
        <strain evidence="2">JCM 3131</strain>
    </source>
</reference>
<dbReference type="RefSeq" id="WP_189215239.1">
    <property type="nucleotide sequence ID" value="NZ_BMQK01000001.1"/>
</dbReference>
<evidence type="ECO:0000313" key="2">
    <source>
        <dbReference type="EMBL" id="GGQ42433.1"/>
    </source>
</evidence>
<name>A0A918ENG1_9ACTN</name>
<keyword evidence="3" id="KW-1185">Reference proteome</keyword>
<dbReference type="AlphaFoldDB" id="A0A918ENG1"/>